<evidence type="ECO:0000256" key="1">
    <source>
        <dbReference type="SAM" id="SignalP"/>
    </source>
</evidence>
<organism evidence="2">
    <name type="scientific">Anopheles darlingi</name>
    <name type="common">Mosquito</name>
    <dbReference type="NCBI Taxonomy" id="43151"/>
    <lineage>
        <taxon>Eukaryota</taxon>
        <taxon>Metazoa</taxon>
        <taxon>Ecdysozoa</taxon>
        <taxon>Arthropoda</taxon>
        <taxon>Hexapoda</taxon>
        <taxon>Insecta</taxon>
        <taxon>Pterygota</taxon>
        <taxon>Neoptera</taxon>
        <taxon>Endopterygota</taxon>
        <taxon>Diptera</taxon>
        <taxon>Nematocera</taxon>
        <taxon>Culicoidea</taxon>
        <taxon>Culicidae</taxon>
        <taxon>Anophelinae</taxon>
        <taxon>Anopheles</taxon>
    </lineage>
</organism>
<feature type="chain" id="PRO_5014992839" evidence="1">
    <location>
        <begin position="18"/>
        <end position="66"/>
    </location>
</feature>
<sequence>MPLVTGVSGWLVGWSVGGRWCSSACWLFTNRLLAATKNHRTLLDTTPGRRPPTPLGVLFRLFRGSE</sequence>
<evidence type="ECO:0000313" key="2">
    <source>
        <dbReference type="EMBL" id="MBW77250.1"/>
    </source>
</evidence>
<name>A0A2M4DI55_ANODA</name>
<protein>
    <submittedName>
        <fullName evidence="2">Putative secreted protein</fullName>
    </submittedName>
</protein>
<feature type="signal peptide" evidence="1">
    <location>
        <begin position="1"/>
        <end position="17"/>
    </location>
</feature>
<keyword evidence="1" id="KW-0732">Signal</keyword>
<dbReference type="EMBL" id="GGFL01013072">
    <property type="protein sequence ID" value="MBW77250.1"/>
    <property type="molecule type" value="Transcribed_RNA"/>
</dbReference>
<proteinExistence type="predicted"/>
<reference evidence="2" key="1">
    <citation type="submission" date="2018-01" db="EMBL/GenBank/DDBJ databases">
        <title>An insight into the sialome of Amazonian anophelines.</title>
        <authorList>
            <person name="Ribeiro J.M."/>
            <person name="Scarpassa V."/>
            <person name="Calvo E."/>
        </authorList>
    </citation>
    <scope>NUCLEOTIDE SEQUENCE</scope>
</reference>
<dbReference type="AlphaFoldDB" id="A0A2M4DI55"/>
<accession>A0A2M4DI55</accession>